<dbReference type="GeneID" id="38784903"/>
<dbReference type="AlphaFoldDB" id="A0A401H0M6"/>
<keyword evidence="3" id="KW-1185">Reference proteome</keyword>
<evidence type="ECO:0008006" key="4">
    <source>
        <dbReference type="Google" id="ProtNLM"/>
    </source>
</evidence>
<gene>
    <name evidence="2" type="ORF">SCP_1202120</name>
</gene>
<dbReference type="PANTHER" id="PTHR12840">
    <property type="entry name" value="NADH-UBIQUINONE OXIDOREDUCTASE ASHI SUBUNIT"/>
    <property type="match status" value="1"/>
</dbReference>
<evidence type="ECO:0000313" key="2">
    <source>
        <dbReference type="EMBL" id="GBE87986.1"/>
    </source>
</evidence>
<keyword evidence="1" id="KW-0812">Transmembrane</keyword>
<dbReference type="STRING" id="139825.A0A401H0M6"/>
<dbReference type="RefSeq" id="XP_027618899.1">
    <property type="nucleotide sequence ID" value="XM_027763098.1"/>
</dbReference>
<dbReference type="EMBL" id="BFAD01000012">
    <property type="protein sequence ID" value="GBE87986.1"/>
    <property type="molecule type" value="Genomic_DNA"/>
</dbReference>
<keyword evidence="1" id="KW-1133">Transmembrane helix</keyword>
<organism evidence="2 3">
    <name type="scientific">Sparassis crispa</name>
    <dbReference type="NCBI Taxonomy" id="139825"/>
    <lineage>
        <taxon>Eukaryota</taxon>
        <taxon>Fungi</taxon>
        <taxon>Dikarya</taxon>
        <taxon>Basidiomycota</taxon>
        <taxon>Agaricomycotina</taxon>
        <taxon>Agaricomycetes</taxon>
        <taxon>Polyporales</taxon>
        <taxon>Sparassidaceae</taxon>
        <taxon>Sparassis</taxon>
    </lineage>
</organism>
<dbReference type="GO" id="GO:0005739">
    <property type="term" value="C:mitochondrion"/>
    <property type="evidence" value="ECO:0007669"/>
    <property type="project" value="InterPro"/>
</dbReference>
<dbReference type="OrthoDB" id="2014058at2759"/>
<name>A0A401H0M6_9APHY</name>
<dbReference type="Proteomes" id="UP000287166">
    <property type="component" value="Unassembled WGS sequence"/>
</dbReference>
<comment type="caution">
    <text evidence="2">The sequence shown here is derived from an EMBL/GenBank/DDBJ whole genome shotgun (WGS) entry which is preliminary data.</text>
</comment>
<accession>A0A401H0M6</accession>
<sequence>MQTTIVNARAAALRGATRPLCLSPRLRTYATPVAVKRDEDPQLAGYPQLPYISRQLLPPKGWEDPQMRRNFGDTLHEEEEVLSMWGPDVSPLPPKTALRQFTIATLGFVTFGVVVNYLVPARPAVPREYPYSGLVKELGGLEENKANPEDESDED</sequence>
<evidence type="ECO:0000256" key="1">
    <source>
        <dbReference type="SAM" id="Phobius"/>
    </source>
</evidence>
<proteinExistence type="predicted"/>
<evidence type="ECO:0000313" key="3">
    <source>
        <dbReference type="Proteomes" id="UP000287166"/>
    </source>
</evidence>
<keyword evidence="1" id="KW-0472">Membrane</keyword>
<dbReference type="InterPro" id="IPR008699">
    <property type="entry name" value="NDUFB8"/>
</dbReference>
<dbReference type="Pfam" id="PF05821">
    <property type="entry name" value="NDUF_B8"/>
    <property type="match status" value="1"/>
</dbReference>
<reference evidence="2 3" key="1">
    <citation type="journal article" date="2018" name="Sci. Rep.">
        <title>Genome sequence of the cauliflower mushroom Sparassis crispa (Hanabiratake) and its association with beneficial usage.</title>
        <authorList>
            <person name="Kiyama R."/>
            <person name="Furutani Y."/>
            <person name="Kawaguchi K."/>
            <person name="Nakanishi T."/>
        </authorList>
    </citation>
    <scope>NUCLEOTIDE SEQUENCE [LARGE SCALE GENOMIC DNA]</scope>
</reference>
<dbReference type="InParanoid" id="A0A401H0M6"/>
<dbReference type="PANTHER" id="PTHR12840:SF1">
    <property type="entry name" value="NADH DEHYDROGENASE [UBIQUINONE] 1 BETA SUBCOMPLEX SUBUNIT 8, MITOCHONDRIAL"/>
    <property type="match status" value="1"/>
</dbReference>
<protein>
    <recommendedName>
        <fullName evidence="4">NADH dehydrogenase [ubiquinone] 1 beta subcomplex subunit 8, mitochondrial</fullName>
    </recommendedName>
</protein>
<feature type="transmembrane region" description="Helical" evidence="1">
    <location>
        <begin position="97"/>
        <end position="119"/>
    </location>
</feature>